<dbReference type="Pfam" id="PF12647">
    <property type="entry name" value="RNHCP"/>
    <property type="match status" value="1"/>
</dbReference>
<dbReference type="AlphaFoldDB" id="A0A1F4VHU6"/>
<name>A0A1F4VHU6_UNCKA</name>
<evidence type="ECO:0000259" key="1">
    <source>
        <dbReference type="Pfam" id="PF12647"/>
    </source>
</evidence>
<evidence type="ECO:0000313" key="3">
    <source>
        <dbReference type="Proteomes" id="UP000178346"/>
    </source>
</evidence>
<comment type="caution">
    <text evidence="2">The sequence shown here is derived from an EMBL/GenBank/DDBJ whole genome shotgun (WGS) entry which is preliminary data.</text>
</comment>
<sequence>CENCGIPVKGNGYTNHCSVCLWSKHVDINPGDRAATCLGMMQPIDIVLDGQDTYILHRCVICGYLKRNKRQDTDNFDTILAVRKNS</sequence>
<protein>
    <recommendedName>
        <fullName evidence="1">RNHCP domain-containing protein</fullName>
    </recommendedName>
</protein>
<dbReference type="Proteomes" id="UP000178346">
    <property type="component" value="Unassembled WGS sequence"/>
</dbReference>
<feature type="non-terminal residue" evidence="2">
    <location>
        <position position="1"/>
    </location>
</feature>
<reference evidence="2 3" key="1">
    <citation type="journal article" date="2016" name="Nat. Commun.">
        <title>Thousands of microbial genomes shed light on interconnected biogeochemical processes in an aquifer system.</title>
        <authorList>
            <person name="Anantharaman K."/>
            <person name="Brown C.T."/>
            <person name="Hug L.A."/>
            <person name="Sharon I."/>
            <person name="Castelle C.J."/>
            <person name="Probst A.J."/>
            <person name="Thomas B.C."/>
            <person name="Singh A."/>
            <person name="Wilkins M.J."/>
            <person name="Karaoz U."/>
            <person name="Brodie E.L."/>
            <person name="Williams K.H."/>
            <person name="Hubbard S.S."/>
            <person name="Banfield J.F."/>
        </authorList>
    </citation>
    <scope>NUCLEOTIDE SEQUENCE [LARGE SCALE GENOMIC DNA]</scope>
</reference>
<proteinExistence type="predicted"/>
<gene>
    <name evidence="2" type="ORF">A2976_04060</name>
</gene>
<evidence type="ECO:0000313" key="2">
    <source>
        <dbReference type="EMBL" id="OGC56714.1"/>
    </source>
</evidence>
<dbReference type="EMBL" id="MEVJ01000043">
    <property type="protein sequence ID" value="OGC56714.1"/>
    <property type="molecule type" value="Genomic_DNA"/>
</dbReference>
<accession>A0A1F4VHU6</accession>
<dbReference type="InterPro" id="IPR024439">
    <property type="entry name" value="RNHCP"/>
</dbReference>
<feature type="domain" description="RNHCP" evidence="1">
    <location>
        <begin position="1"/>
        <end position="78"/>
    </location>
</feature>
<organism evidence="2 3">
    <name type="scientific">candidate division WWE3 bacterium RIFCSPLOWO2_01_FULL_41_9</name>
    <dbReference type="NCBI Taxonomy" id="1802626"/>
    <lineage>
        <taxon>Bacteria</taxon>
        <taxon>Katanobacteria</taxon>
    </lineage>
</organism>